<dbReference type="InterPro" id="IPR034139">
    <property type="entry name" value="TOPRIM_OLD"/>
</dbReference>
<dbReference type="InterPro" id="IPR027417">
    <property type="entry name" value="P-loop_NTPase"/>
</dbReference>
<dbReference type="InterPro" id="IPR003959">
    <property type="entry name" value="ATPase_AAA_core"/>
</dbReference>
<dbReference type="Pfam" id="PF20469">
    <property type="entry name" value="OLD-like_TOPRIM"/>
    <property type="match status" value="1"/>
</dbReference>
<proteinExistence type="predicted"/>
<reference evidence="4 5" key="1">
    <citation type="submission" date="2015-11" db="EMBL/GenBank/DDBJ databases">
        <title>Exploring the genomic traits of fungus-feeding bacterial genus Collimonas.</title>
        <authorList>
            <person name="Song C."/>
            <person name="Schmidt R."/>
            <person name="de Jager V."/>
            <person name="Krzyzanowska D."/>
            <person name="Jongedijk E."/>
            <person name="Cankar K."/>
            <person name="Beekwilder J."/>
            <person name="van Veen A."/>
            <person name="de Boer W."/>
            <person name="van Veen J.A."/>
            <person name="Garbeva P."/>
        </authorList>
    </citation>
    <scope>NUCLEOTIDE SEQUENCE [LARGE SCALE GENOMIC DNA]</scope>
    <source>
        <strain evidence="4 5">Ter6</strain>
    </source>
</reference>
<dbReference type="GO" id="GO:0016887">
    <property type="term" value="F:ATP hydrolysis activity"/>
    <property type="evidence" value="ECO:0007669"/>
    <property type="project" value="InterPro"/>
</dbReference>
<dbReference type="EMBL" id="CP013232">
    <property type="protein sequence ID" value="AMO94385.1"/>
    <property type="molecule type" value="Genomic_DNA"/>
</dbReference>
<evidence type="ECO:0000259" key="3">
    <source>
        <dbReference type="Pfam" id="PF20469"/>
    </source>
</evidence>
<name>A0A127P9P4_9BURK</name>
<accession>A0A127P9P4</accession>
<sequence>MKIRKISIQNFRGIKQLEWNLPDQKIFCLIGKGDSAKSTVLEAIRCVFNPQWNLAFNDSDFHLCKTDGRIQIEIIIGDLLDEFCSEQRYGAHLRGWDRITSTLHDEPEDHDEVVLSVRLSVAKDLEPKWKIVTARNPDGVDFRSADRAKVNVGLIGSYSEKQLTWAAGTALARITESDNLNESLVDATRAARSSLDGQRAVALKNFDAAATRSEAVAKKLGIPVDDSFKAHLDLGSISIRVGGLTLHDGDMPLRQLGLGSRRMLLCGIQKENLEEQHITLFDELELGLEPHRIARLIKHIKDDATGQYFLTTHSPSVLRELTVEQLHVVHKAAGNVEVVATTGKELEGLNIQGHVRSSAEAFLSMKVIVCEGATEVGFLRGLDNLWAASSLAPFSYLGAVLLDAHGASKVKSLASGFKALHYEVCAVADGDAPAQFSPQDAEDLTAKGIEVLIWSDQLALEQRAMFDLPWASVQASVKLAQDSGLDVHANVRSKWNVELDMDIMKWVDSRDLRKAIGDAAKAKASPWFKTISDAQTWFELIAPAFDDPEFKQREMATKLSRLRVWADHG</sequence>
<protein>
    <submittedName>
        <fullName evidence="4">AAA ATPase domain protein</fullName>
    </submittedName>
</protein>
<dbReference type="OrthoDB" id="3322489at2"/>
<feature type="domain" description="ATPase AAA-type core" evidence="2">
    <location>
        <begin position="244"/>
        <end position="318"/>
    </location>
</feature>
<dbReference type="Pfam" id="PF13304">
    <property type="entry name" value="AAA_21"/>
    <property type="match status" value="1"/>
</dbReference>
<dbReference type="RefSeq" id="WP_061539455.1">
    <property type="nucleotide sequence ID" value="NZ_CP013232.1"/>
</dbReference>
<dbReference type="AlphaFoldDB" id="A0A127P9P4"/>
<feature type="domain" description="Endonuclease GajA/Old nuclease/RecF-like AAA" evidence="1">
    <location>
        <begin position="1"/>
        <end position="70"/>
    </location>
</feature>
<dbReference type="InterPro" id="IPR051396">
    <property type="entry name" value="Bact_Antivir_Def_Nuclease"/>
</dbReference>
<evidence type="ECO:0000313" key="5">
    <source>
        <dbReference type="Proteomes" id="UP000072421"/>
    </source>
</evidence>
<dbReference type="GO" id="GO:0005524">
    <property type="term" value="F:ATP binding"/>
    <property type="evidence" value="ECO:0007669"/>
    <property type="project" value="InterPro"/>
</dbReference>
<dbReference type="Pfam" id="PF13175">
    <property type="entry name" value="AAA_15"/>
    <property type="match status" value="1"/>
</dbReference>
<dbReference type="PANTHER" id="PTHR43581:SF2">
    <property type="entry name" value="EXCINUCLEASE ATPASE SUBUNIT"/>
    <property type="match status" value="1"/>
</dbReference>
<dbReference type="InterPro" id="IPR041685">
    <property type="entry name" value="AAA_GajA/Old/RecF-like"/>
</dbReference>
<gene>
    <name evidence="4" type="ORF">CFter6_1683</name>
</gene>
<dbReference type="Gene3D" id="3.40.50.300">
    <property type="entry name" value="P-loop containing nucleotide triphosphate hydrolases"/>
    <property type="match status" value="1"/>
</dbReference>
<organism evidence="4">
    <name type="scientific">Collimonas fungivorans</name>
    <dbReference type="NCBI Taxonomy" id="158899"/>
    <lineage>
        <taxon>Bacteria</taxon>
        <taxon>Pseudomonadati</taxon>
        <taxon>Pseudomonadota</taxon>
        <taxon>Betaproteobacteria</taxon>
        <taxon>Burkholderiales</taxon>
        <taxon>Oxalobacteraceae</taxon>
        <taxon>Collimonas</taxon>
    </lineage>
</organism>
<dbReference type="PATRIC" id="fig|158899.10.peg.1691"/>
<evidence type="ECO:0000259" key="2">
    <source>
        <dbReference type="Pfam" id="PF13304"/>
    </source>
</evidence>
<feature type="domain" description="OLD protein-like TOPRIM" evidence="3">
    <location>
        <begin position="362"/>
        <end position="431"/>
    </location>
</feature>
<dbReference type="PANTHER" id="PTHR43581">
    <property type="entry name" value="ATP/GTP PHOSPHATASE"/>
    <property type="match status" value="1"/>
</dbReference>
<dbReference type="Proteomes" id="UP000072421">
    <property type="component" value="Chromosome"/>
</dbReference>
<evidence type="ECO:0000313" key="4">
    <source>
        <dbReference type="EMBL" id="AMO94385.1"/>
    </source>
</evidence>
<dbReference type="SUPFAM" id="SSF52540">
    <property type="entry name" value="P-loop containing nucleoside triphosphate hydrolases"/>
    <property type="match status" value="1"/>
</dbReference>
<evidence type="ECO:0000259" key="1">
    <source>
        <dbReference type="Pfam" id="PF13175"/>
    </source>
</evidence>